<dbReference type="InterPro" id="IPR000182">
    <property type="entry name" value="GNAT_dom"/>
</dbReference>
<dbReference type="Pfam" id="PF13673">
    <property type="entry name" value="Acetyltransf_10"/>
    <property type="match status" value="1"/>
</dbReference>
<dbReference type="CDD" id="cd04301">
    <property type="entry name" value="NAT_SF"/>
    <property type="match status" value="1"/>
</dbReference>
<evidence type="ECO:0000313" key="5">
    <source>
        <dbReference type="Proteomes" id="UP001597387"/>
    </source>
</evidence>
<comment type="caution">
    <text evidence="4">The sequence shown here is derived from an EMBL/GenBank/DDBJ whole genome shotgun (WGS) entry which is preliminary data.</text>
</comment>
<dbReference type="PROSITE" id="PS51186">
    <property type="entry name" value="GNAT"/>
    <property type="match status" value="1"/>
</dbReference>
<dbReference type="Gene3D" id="3.40.630.30">
    <property type="match status" value="1"/>
</dbReference>
<dbReference type="PANTHER" id="PTHR43800:SF1">
    <property type="entry name" value="PEPTIDYL-LYSINE N-ACETYLTRANSFERASE YJAB"/>
    <property type="match status" value="1"/>
</dbReference>
<keyword evidence="1 4" id="KW-0808">Transferase</keyword>
<dbReference type="EMBL" id="JBHUHZ010000001">
    <property type="protein sequence ID" value="MFD2161453.1"/>
    <property type="molecule type" value="Genomic_DNA"/>
</dbReference>
<feature type="domain" description="N-acetyltransferase" evidence="3">
    <location>
        <begin position="1"/>
        <end position="162"/>
    </location>
</feature>
<reference evidence="5" key="1">
    <citation type="journal article" date="2019" name="Int. J. Syst. Evol. Microbiol.">
        <title>The Global Catalogue of Microorganisms (GCM) 10K type strain sequencing project: providing services to taxonomists for standard genome sequencing and annotation.</title>
        <authorList>
            <consortium name="The Broad Institute Genomics Platform"/>
            <consortium name="The Broad Institute Genome Sequencing Center for Infectious Disease"/>
            <person name="Wu L."/>
            <person name="Ma J."/>
        </authorList>
    </citation>
    <scope>NUCLEOTIDE SEQUENCE [LARGE SCALE GENOMIC DNA]</scope>
    <source>
        <strain evidence="5">KCTC 42217</strain>
    </source>
</reference>
<evidence type="ECO:0000256" key="2">
    <source>
        <dbReference type="ARBA" id="ARBA00023315"/>
    </source>
</evidence>
<dbReference type="RefSeq" id="WP_255899282.1">
    <property type="nucleotide sequence ID" value="NZ_JAFMZO010000001.1"/>
</dbReference>
<organism evidence="4 5">
    <name type="scientific">Paradesertivirga mongoliensis</name>
    <dbReference type="NCBI Taxonomy" id="2100740"/>
    <lineage>
        <taxon>Bacteria</taxon>
        <taxon>Pseudomonadati</taxon>
        <taxon>Bacteroidota</taxon>
        <taxon>Sphingobacteriia</taxon>
        <taxon>Sphingobacteriales</taxon>
        <taxon>Sphingobacteriaceae</taxon>
        <taxon>Paradesertivirga</taxon>
    </lineage>
</organism>
<gene>
    <name evidence="4" type="ORF">ACFSJU_03560</name>
</gene>
<evidence type="ECO:0000259" key="3">
    <source>
        <dbReference type="PROSITE" id="PS51186"/>
    </source>
</evidence>
<protein>
    <submittedName>
        <fullName evidence="4">GNAT family N-acetyltransferase</fullName>
        <ecNumber evidence="4">2.3.-.-</ecNumber>
    </submittedName>
</protein>
<dbReference type="PANTHER" id="PTHR43800">
    <property type="entry name" value="PEPTIDYL-LYSINE N-ACETYLTRANSFERASE YJAB"/>
    <property type="match status" value="1"/>
</dbReference>
<sequence length="162" mass="18893">MIIRTAIKTDIPAINRLANTIWKNTYREILSASQIEFMLNDMYSLESLSEQFDQDVHFLLAEKEEQAVAFASYSLVESNPAVYKIHKLYILPQEQGKGTGKKLLNYIREEIIDRAGEIMELNVNRANPALEFYKKYGFSIVKEVDIPYHTFFLNDYIMRMPV</sequence>
<name>A0ABW4ZHL5_9SPHI</name>
<evidence type="ECO:0000256" key="1">
    <source>
        <dbReference type="ARBA" id="ARBA00022679"/>
    </source>
</evidence>
<accession>A0ABW4ZHL5</accession>
<dbReference type="InterPro" id="IPR016181">
    <property type="entry name" value="Acyl_CoA_acyltransferase"/>
</dbReference>
<dbReference type="GO" id="GO:0016746">
    <property type="term" value="F:acyltransferase activity"/>
    <property type="evidence" value="ECO:0007669"/>
    <property type="project" value="UniProtKB-KW"/>
</dbReference>
<keyword evidence="2 4" id="KW-0012">Acyltransferase</keyword>
<dbReference type="EC" id="2.3.-.-" evidence="4"/>
<dbReference type="SUPFAM" id="SSF55729">
    <property type="entry name" value="Acyl-CoA N-acyltransferases (Nat)"/>
    <property type="match status" value="1"/>
</dbReference>
<dbReference type="Proteomes" id="UP001597387">
    <property type="component" value="Unassembled WGS sequence"/>
</dbReference>
<proteinExistence type="predicted"/>
<evidence type="ECO:0000313" key="4">
    <source>
        <dbReference type="EMBL" id="MFD2161453.1"/>
    </source>
</evidence>
<keyword evidence="5" id="KW-1185">Reference proteome</keyword>